<dbReference type="SUPFAM" id="SSF53927">
    <property type="entry name" value="Cytidine deaminase-like"/>
    <property type="match status" value="1"/>
</dbReference>
<feature type="domain" description="CMP/dCMP-type deaminase" evidence="1">
    <location>
        <begin position="2"/>
        <end position="119"/>
    </location>
</feature>
<keyword evidence="3" id="KW-1185">Reference proteome</keyword>
<sequence length="158" mass="17197">MTDHDYFMGLAIEEARKGAAQGEQPFGALIALNGEVIVKTPSLKVGSSDTTRHSETYAIALATQKLKLRTLPEGSIFYATCEPCPMCAGAILNGGIKTLVLGARNREVQKFSSNAFQFKDYSVDAFAKLTGWDLTIIDGVREEECVALYRDAAVELTR</sequence>
<name>A0A1W6ZL13_9HYPH</name>
<evidence type="ECO:0000313" key="3">
    <source>
        <dbReference type="Proteomes" id="UP000194137"/>
    </source>
</evidence>
<protein>
    <recommendedName>
        <fullName evidence="1">CMP/dCMP-type deaminase domain-containing protein</fullName>
    </recommendedName>
</protein>
<dbReference type="GO" id="GO:0052717">
    <property type="term" value="F:tRNA-specific adenosine-34 deaminase activity"/>
    <property type="evidence" value="ECO:0007669"/>
    <property type="project" value="UniProtKB-EC"/>
</dbReference>
<proteinExistence type="predicted"/>
<dbReference type="Pfam" id="PF00383">
    <property type="entry name" value="dCMP_cyt_deam_1"/>
    <property type="match status" value="1"/>
</dbReference>
<reference evidence="2 3" key="1">
    <citation type="submission" date="2017-05" db="EMBL/GenBank/DDBJ databases">
        <title>Full genome sequence of Pseudorhodoplanes sinuspersici.</title>
        <authorList>
            <person name="Dastgheib S.M.M."/>
            <person name="Shavandi M."/>
            <person name="Tirandaz H."/>
        </authorList>
    </citation>
    <scope>NUCLEOTIDE SEQUENCE [LARGE SCALE GENOMIC DNA]</scope>
    <source>
        <strain evidence="2 3">RIPI110</strain>
    </source>
</reference>
<dbReference type="GO" id="GO:0046872">
    <property type="term" value="F:metal ion binding"/>
    <property type="evidence" value="ECO:0007669"/>
    <property type="project" value="UniProtKB-KW"/>
</dbReference>
<gene>
    <name evidence="2" type="ORF">CAK95_02710</name>
</gene>
<accession>A0A1W6ZL13</accession>
<evidence type="ECO:0000313" key="2">
    <source>
        <dbReference type="EMBL" id="ARP98113.1"/>
    </source>
</evidence>
<dbReference type="RefSeq" id="WP_086086428.1">
    <property type="nucleotide sequence ID" value="NZ_CP021112.1"/>
</dbReference>
<dbReference type="InterPro" id="IPR002125">
    <property type="entry name" value="CMP_dCMP_dom"/>
</dbReference>
<dbReference type="STRING" id="1235591.CAK95_02710"/>
<dbReference type="InterPro" id="IPR016193">
    <property type="entry name" value="Cytidine_deaminase-like"/>
</dbReference>
<dbReference type="CDD" id="cd01285">
    <property type="entry name" value="nucleoside_deaminase"/>
    <property type="match status" value="1"/>
</dbReference>
<dbReference type="PANTHER" id="PTHR11079">
    <property type="entry name" value="CYTOSINE DEAMINASE FAMILY MEMBER"/>
    <property type="match status" value="1"/>
</dbReference>
<dbReference type="AlphaFoldDB" id="A0A1W6ZL13"/>
<dbReference type="Gene3D" id="3.40.140.10">
    <property type="entry name" value="Cytidine Deaminase, domain 2"/>
    <property type="match status" value="1"/>
</dbReference>
<dbReference type="OrthoDB" id="9802676at2"/>
<dbReference type="Proteomes" id="UP000194137">
    <property type="component" value="Chromosome"/>
</dbReference>
<dbReference type="PROSITE" id="PS51747">
    <property type="entry name" value="CYT_DCMP_DEAMINASES_2"/>
    <property type="match status" value="1"/>
</dbReference>
<evidence type="ECO:0000259" key="1">
    <source>
        <dbReference type="PROSITE" id="PS51747"/>
    </source>
</evidence>
<dbReference type="PANTHER" id="PTHR11079:SF162">
    <property type="entry name" value="RIBOFLAVIN BIOSYNTHESIS PROTEIN PYRD, CHLOROPLASTIC"/>
    <property type="match status" value="1"/>
</dbReference>
<dbReference type="KEGG" id="psin:CAK95_02710"/>
<organism evidence="2 3">
    <name type="scientific">Pseudorhodoplanes sinuspersici</name>
    <dbReference type="NCBI Taxonomy" id="1235591"/>
    <lineage>
        <taxon>Bacteria</taxon>
        <taxon>Pseudomonadati</taxon>
        <taxon>Pseudomonadota</taxon>
        <taxon>Alphaproteobacteria</taxon>
        <taxon>Hyphomicrobiales</taxon>
        <taxon>Pseudorhodoplanes</taxon>
    </lineage>
</organism>
<dbReference type="EMBL" id="CP021112">
    <property type="protein sequence ID" value="ARP98113.1"/>
    <property type="molecule type" value="Genomic_DNA"/>
</dbReference>
<dbReference type="GO" id="GO:0002100">
    <property type="term" value="P:tRNA wobble adenosine to inosine editing"/>
    <property type="evidence" value="ECO:0007669"/>
    <property type="project" value="InterPro"/>
</dbReference>